<dbReference type="AlphaFoldDB" id="A0A2N9FJ04"/>
<dbReference type="GO" id="GO:0004357">
    <property type="term" value="F:glutamate-cysteine ligase activity"/>
    <property type="evidence" value="ECO:0007669"/>
    <property type="project" value="InterPro"/>
</dbReference>
<accession>A0A2N9FJ04</accession>
<gene>
    <name evidence="1" type="ORF">FSB_LOCUS18679</name>
</gene>
<dbReference type="PANTHER" id="PTHR34378">
    <property type="entry name" value="GLUTAMATE--CYSTEINE LIGASE, CHLOROPLASTIC"/>
    <property type="match status" value="1"/>
</dbReference>
<protein>
    <submittedName>
        <fullName evidence="1">Uncharacterized protein</fullName>
    </submittedName>
</protein>
<evidence type="ECO:0000313" key="1">
    <source>
        <dbReference type="EMBL" id="SPC90797.1"/>
    </source>
</evidence>
<sequence length="158" mass="17179">MPNLREYPNLSLLPAGRNPWPKPASTCTLLKVLFLLREYPKPFAFSPQGGILGQSLLQLALFSRCSFSSENTQNLSLLPAGRNPRPKPSSTCTLLKVLKTGLNTPFQGGLVKDVAESVIKWAKDGLERRGLGESVYLNGLAEVVSTGATPTKKLLQML</sequence>
<organism evidence="1">
    <name type="scientific">Fagus sylvatica</name>
    <name type="common">Beechnut</name>
    <dbReference type="NCBI Taxonomy" id="28930"/>
    <lineage>
        <taxon>Eukaryota</taxon>
        <taxon>Viridiplantae</taxon>
        <taxon>Streptophyta</taxon>
        <taxon>Embryophyta</taxon>
        <taxon>Tracheophyta</taxon>
        <taxon>Spermatophyta</taxon>
        <taxon>Magnoliopsida</taxon>
        <taxon>eudicotyledons</taxon>
        <taxon>Gunneridae</taxon>
        <taxon>Pentapetalae</taxon>
        <taxon>rosids</taxon>
        <taxon>fabids</taxon>
        <taxon>Fagales</taxon>
        <taxon>Fagaceae</taxon>
        <taxon>Fagus</taxon>
    </lineage>
</organism>
<dbReference type="Gene3D" id="3.30.590.20">
    <property type="match status" value="1"/>
</dbReference>
<reference evidence="1" key="1">
    <citation type="submission" date="2018-02" db="EMBL/GenBank/DDBJ databases">
        <authorList>
            <person name="Cohen D.B."/>
            <person name="Kent A.D."/>
        </authorList>
    </citation>
    <scope>NUCLEOTIDE SEQUENCE</scope>
</reference>
<dbReference type="PANTHER" id="PTHR34378:SF3">
    <property type="entry name" value="GLUTAMATE--CYSTEINE LIGASE"/>
    <property type="match status" value="1"/>
</dbReference>
<name>A0A2N9FJ04_FAGSY</name>
<dbReference type="GO" id="GO:0006750">
    <property type="term" value="P:glutathione biosynthetic process"/>
    <property type="evidence" value="ECO:0007669"/>
    <property type="project" value="InterPro"/>
</dbReference>
<proteinExistence type="predicted"/>
<dbReference type="InterPro" id="IPR035434">
    <property type="entry name" value="GCL_bact_plant"/>
</dbReference>
<dbReference type="EMBL" id="OIVN01001179">
    <property type="protein sequence ID" value="SPC90797.1"/>
    <property type="molecule type" value="Genomic_DNA"/>
</dbReference>